<feature type="domain" description="Activator of Hsp90 ATPase homologue 1/2-like C-terminal" evidence="2">
    <location>
        <begin position="47"/>
        <end position="161"/>
    </location>
</feature>
<dbReference type="InterPro" id="IPR013538">
    <property type="entry name" value="ASHA1/2-like_C"/>
</dbReference>
<proteinExistence type="inferred from homology"/>
<reference evidence="3 4" key="1">
    <citation type="submission" date="2020-08" db="EMBL/GenBank/DDBJ databases">
        <title>Sequencing the genomes of 1000 actinobacteria strains.</title>
        <authorList>
            <person name="Klenk H.-P."/>
        </authorList>
    </citation>
    <scope>NUCLEOTIDE SEQUENCE [LARGE SCALE GENOMIC DNA]</scope>
    <source>
        <strain evidence="3 4">DSM 20419</strain>
    </source>
</reference>
<dbReference type="AlphaFoldDB" id="A0A7W4USE6"/>
<accession>A0A7W4USE6</accession>
<dbReference type="Proteomes" id="UP000545286">
    <property type="component" value="Unassembled WGS sequence"/>
</dbReference>
<organism evidence="3 4">
    <name type="scientific">Pseudoclavibacter helvolus</name>
    <dbReference type="NCBI Taxonomy" id="255205"/>
    <lineage>
        <taxon>Bacteria</taxon>
        <taxon>Bacillati</taxon>
        <taxon>Actinomycetota</taxon>
        <taxon>Actinomycetes</taxon>
        <taxon>Micrococcales</taxon>
        <taxon>Microbacteriaceae</taxon>
        <taxon>Pseudoclavibacter</taxon>
    </lineage>
</organism>
<name>A0A7W4USE6_9MICO</name>
<dbReference type="InterPro" id="IPR023393">
    <property type="entry name" value="START-like_dom_sf"/>
</dbReference>
<evidence type="ECO:0000256" key="1">
    <source>
        <dbReference type="ARBA" id="ARBA00006817"/>
    </source>
</evidence>
<evidence type="ECO:0000313" key="4">
    <source>
        <dbReference type="Proteomes" id="UP000545286"/>
    </source>
</evidence>
<dbReference type="Pfam" id="PF08327">
    <property type="entry name" value="AHSA1"/>
    <property type="match status" value="1"/>
</dbReference>
<evidence type="ECO:0000313" key="3">
    <source>
        <dbReference type="EMBL" id="MBB2959142.1"/>
    </source>
</evidence>
<protein>
    <submittedName>
        <fullName evidence="3">YD repeat-containing protein</fullName>
    </submittedName>
</protein>
<dbReference type="EMBL" id="JACHWJ010000005">
    <property type="protein sequence ID" value="MBB2959142.1"/>
    <property type="molecule type" value="Genomic_DNA"/>
</dbReference>
<comment type="similarity">
    <text evidence="1">Belongs to the AHA1 family.</text>
</comment>
<evidence type="ECO:0000259" key="2">
    <source>
        <dbReference type="Pfam" id="PF08327"/>
    </source>
</evidence>
<gene>
    <name evidence="3" type="ORF">FHX72_003294</name>
</gene>
<dbReference type="Gene3D" id="3.30.530.20">
    <property type="match status" value="1"/>
</dbReference>
<dbReference type="RefSeq" id="WP_183626416.1">
    <property type="nucleotide sequence ID" value="NZ_JACHWJ010000005.1"/>
</dbReference>
<sequence length="225" mass="23935">MTPTPASTSTPTFDGATQLAAVSRSVRMQELDGHDGVVITLTQTFAAKRSALWSAATEIARLAQWFAPVDGSLRQGGTYQVQDNAHGHITGCHAPDSFTATWEYDGEHSHIEVLFAKVDETHATLTLEHHSPTDEETWPKFGVGATGIGWDLSFASLAHHLATGTSVPLETTSWVQSEDARVFLVLSAEAWADASIAAGSDEADARAAQKRTTDAYLDGLNASGA</sequence>
<keyword evidence="4" id="KW-1185">Reference proteome</keyword>
<dbReference type="SUPFAM" id="SSF55961">
    <property type="entry name" value="Bet v1-like"/>
    <property type="match status" value="1"/>
</dbReference>
<comment type="caution">
    <text evidence="3">The sequence shown here is derived from an EMBL/GenBank/DDBJ whole genome shotgun (WGS) entry which is preliminary data.</text>
</comment>